<dbReference type="Proteomes" id="UP000077069">
    <property type="component" value="Unassembled WGS sequence"/>
</dbReference>
<feature type="region of interest" description="Disordered" evidence="1">
    <location>
        <begin position="1"/>
        <end position="197"/>
    </location>
</feature>
<feature type="compositionally biased region" description="Basic and acidic residues" evidence="1">
    <location>
        <begin position="1"/>
        <end position="11"/>
    </location>
</feature>
<gene>
    <name evidence="2" type="ORF">CC84DRAFT_1262747</name>
</gene>
<evidence type="ECO:0000313" key="2">
    <source>
        <dbReference type="EMBL" id="OAG01721.1"/>
    </source>
</evidence>
<feature type="compositionally biased region" description="Gly residues" evidence="1">
    <location>
        <begin position="178"/>
        <end position="190"/>
    </location>
</feature>
<dbReference type="RefSeq" id="XP_018032086.1">
    <property type="nucleotide sequence ID" value="XM_018185171.1"/>
</dbReference>
<dbReference type="STRING" id="1460663.A0A177C3I0"/>
<organism evidence="2 3">
    <name type="scientific">Paraphaeosphaeria sporulosa</name>
    <dbReference type="NCBI Taxonomy" id="1460663"/>
    <lineage>
        <taxon>Eukaryota</taxon>
        <taxon>Fungi</taxon>
        <taxon>Dikarya</taxon>
        <taxon>Ascomycota</taxon>
        <taxon>Pezizomycotina</taxon>
        <taxon>Dothideomycetes</taxon>
        <taxon>Pleosporomycetidae</taxon>
        <taxon>Pleosporales</taxon>
        <taxon>Massarineae</taxon>
        <taxon>Didymosphaeriaceae</taxon>
        <taxon>Paraphaeosphaeria</taxon>
    </lineage>
</organism>
<dbReference type="GeneID" id="28768657"/>
<dbReference type="AlphaFoldDB" id="A0A177C3I0"/>
<proteinExistence type="predicted"/>
<evidence type="ECO:0000256" key="1">
    <source>
        <dbReference type="SAM" id="MobiDB-lite"/>
    </source>
</evidence>
<sequence>MPPIQLHKDEPITAAKPSGTTPQTAHDVPQNPPPTRTTPASVPATTTADASLPPPPQPGARPLAPTASSTIYTPSDAPPPPQPGYTATHLTTETRLAGPPPQYNIPPPPTAQLAGRSTVPSTTASGPGPTRLDTGGGVPQASPFQQPHVGGAVPDPNRRSLEHPPGYQQAPDNSPYAAGGGSLGTGGVSGAGTQESEGVGAQAWNMLAKAGEALKKGEEAVWKAVREK</sequence>
<reference evidence="2 3" key="1">
    <citation type="submission" date="2016-05" db="EMBL/GenBank/DDBJ databases">
        <title>Comparative analysis of secretome profiles of manganese(II)-oxidizing ascomycete fungi.</title>
        <authorList>
            <consortium name="DOE Joint Genome Institute"/>
            <person name="Zeiner C.A."/>
            <person name="Purvine S.O."/>
            <person name="Zink E.M."/>
            <person name="Wu S."/>
            <person name="Pasa-Tolic L."/>
            <person name="Chaput D.L."/>
            <person name="Haridas S."/>
            <person name="Grigoriev I.V."/>
            <person name="Santelli C.M."/>
            <person name="Hansel C.M."/>
        </authorList>
    </citation>
    <scope>NUCLEOTIDE SEQUENCE [LARGE SCALE GENOMIC DNA]</scope>
    <source>
        <strain evidence="2 3">AP3s5-JAC2a</strain>
    </source>
</reference>
<keyword evidence="3" id="KW-1185">Reference proteome</keyword>
<accession>A0A177C3I0</accession>
<dbReference type="InParanoid" id="A0A177C3I0"/>
<evidence type="ECO:0000313" key="3">
    <source>
        <dbReference type="Proteomes" id="UP000077069"/>
    </source>
</evidence>
<feature type="compositionally biased region" description="Low complexity" evidence="1">
    <location>
        <begin position="37"/>
        <end position="51"/>
    </location>
</feature>
<name>A0A177C3I0_9PLEO</name>
<dbReference type="OrthoDB" id="5385910at2759"/>
<protein>
    <submittedName>
        <fullName evidence="2">Uncharacterized protein</fullName>
    </submittedName>
</protein>
<feature type="compositionally biased region" description="Pro residues" evidence="1">
    <location>
        <begin position="98"/>
        <end position="110"/>
    </location>
</feature>
<dbReference type="EMBL" id="KV441557">
    <property type="protein sequence ID" value="OAG01721.1"/>
    <property type="molecule type" value="Genomic_DNA"/>
</dbReference>